<evidence type="ECO:0000256" key="2">
    <source>
        <dbReference type="ARBA" id="ARBA00022771"/>
    </source>
</evidence>
<organism evidence="6 7">
    <name type="scientific">Roridomyces roridus</name>
    <dbReference type="NCBI Taxonomy" id="1738132"/>
    <lineage>
        <taxon>Eukaryota</taxon>
        <taxon>Fungi</taxon>
        <taxon>Dikarya</taxon>
        <taxon>Basidiomycota</taxon>
        <taxon>Agaricomycotina</taxon>
        <taxon>Agaricomycetes</taxon>
        <taxon>Agaricomycetidae</taxon>
        <taxon>Agaricales</taxon>
        <taxon>Marasmiineae</taxon>
        <taxon>Mycenaceae</taxon>
        <taxon>Roridomyces</taxon>
    </lineage>
</organism>
<feature type="domain" description="MYND-type" evidence="5">
    <location>
        <begin position="436"/>
        <end position="474"/>
    </location>
</feature>
<accession>A0AAD7C181</accession>
<reference evidence="6" key="1">
    <citation type="submission" date="2023-03" db="EMBL/GenBank/DDBJ databases">
        <title>Massive genome expansion in bonnet fungi (Mycena s.s.) driven by repeated elements and novel gene families across ecological guilds.</title>
        <authorList>
            <consortium name="Lawrence Berkeley National Laboratory"/>
            <person name="Harder C.B."/>
            <person name="Miyauchi S."/>
            <person name="Viragh M."/>
            <person name="Kuo A."/>
            <person name="Thoen E."/>
            <person name="Andreopoulos B."/>
            <person name="Lu D."/>
            <person name="Skrede I."/>
            <person name="Drula E."/>
            <person name="Henrissat B."/>
            <person name="Morin E."/>
            <person name="Kohler A."/>
            <person name="Barry K."/>
            <person name="LaButti K."/>
            <person name="Morin E."/>
            <person name="Salamov A."/>
            <person name="Lipzen A."/>
            <person name="Mereny Z."/>
            <person name="Hegedus B."/>
            <person name="Baldrian P."/>
            <person name="Stursova M."/>
            <person name="Weitz H."/>
            <person name="Taylor A."/>
            <person name="Grigoriev I.V."/>
            <person name="Nagy L.G."/>
            <person name="Martin F."/>
            <person name="Kauserud H."/>
        </authorList>
    </citation>
    <scope>NUCLEOTIDE SEQUENCE</scope>
    <source>
        <strain evidence="6">9284</strain>
    </source>
</reference>
<evidence type="ECO:0000256" key="4">
    <source>
        <dbReference type="PROSITE-ProRule" id="PRU00134"/>
    </source>
</evidence>
<dbReference type="AlphaFoldDB" id="A0AAD7C181"/>
<keyword evidence="1" id="KW-0479">Metal-binding</keyword>
<keyword evidence="3" id="KW-0862">Zinc</keyword>
<comment type="caution">
    <text evidence="6">The sequence shown here is derived from an EMBL/GenBank/DDBJ whole genome shotgun (WGS) entry which is preliminary data.</text>
</comment>
<proteinExistence type="predicted"/>
<dbReference type="EMBL" id="JARKIF010000006">
    <property type="protein sequence ID" value="KAJ7636273.1"/>
    <property type="molecule type" value="Genomic_DNA"/>
</dbReference>
<evidence type="ECO:0000313" key="6">
    <source>
        <dbReference type="EMBL" id="KAJ7636273.1"/>
    </source>
</evidence>
<evidence type="ECO:0000256" key="1">
    <source>
        <dbReference type="ARBA" id="ARBA00022723"/>
    </source>
</evidence>
<keyword evidence="2 4" id="KW-0863">Zinc-finger</keyword>
<gene>
    <name evidence="6" type="ORF">FB45DRAFT_444824</name>
</gene>
<evidence type="ECO:0000259" key="5">
    <source>
        <dbReference type="PROSITE" id="PS50865"/>
    </source>
</evidence>
<dbReference type="PROSITE" id="PS50865">
    <property type="entry name" value="ZF_MYND_2"/>
    <property type="match status" value="1"/>
</dbReference>
<dbReference type="SUPFAM" id="SSF144232">
    <property type="entry name" value="HIT/MYND zinc finger-like"/>
    <property type="match status" value="1"/>
</dbReference>
<evidence type="ECO:0000256" key="3">
    <source>
        <dbReference type="ARBA" id="ARBA00022833"/>
    </source>
</evidence>
<dbReference type="GO" id="GO:0008270">
    <property type="term" value="F:zinc ion binding"/>
    <property type="evidence" value="ECO:0007669"/>
    <property type="project" value="UniProtKB-KW"/>
</dbReference>
<sequence length="638" mass="70297">MTTIHPAVLPQNLSLLRRSFQPFARKIIAPRSWTGISPLVLTRLRTVGDEEALGLLPVIYSTLDPLLIPSAGVLDTLSIAEEVPAAESALITLAFLEKMVRNPHFPLAAAADLWPRLWQWVDFLYLYGECSSTALQASTIYCPLPRIVHEFMKHPPTHQAMLTTPGITRVLCVGWRVLLQGSSKYDPSTRLSAIGACLRAAIKLSTPGSTPDGQELSELVEGCGGSHHALVSVLKQTISLVTTHSKSFAVASAYSGISLLLDHLYQVAPDIYDSLPHNGVVSAWVPTLAIELLGSPRLGHPEGPTGVPLGIAPLIQLFSVSPGYPWVMEALRAGLCSHVISTGMKIGSAPMADLGHFSELLETVLPQSLIFYPAIVEMKRAFSRVETASHDERFCRSMLFPMWHNLKALVDERAGVLDAWNALARPLSLGCYNLECDNVDYKQKFQRCSVCSTAAYCSTACQRADWTDGHREDCHSFLYMHRQFSRIGLRYRERSFIHALVASDYRRLRVAIAVDMIQFMAAHPDTPFFVRLNYASPGPPAAGIRISVWPLSELHLPNPHSARVARSNGRLVLYLIRISHGTGRQSHVIWPLRAASSHFYDGLVRISHEASGLSDEQVEALVQNLVKETGEDSAECHC</sequence>
<dbReference type="InterPro" id="IPR002893">
    <property type="entry name" value="Znf_MYND"/>
</dbReference>
<protein>
    <recommendedName>
        <fullName evidence="5">MYND-type domain-containing protein</fullName>
    </recommendedName>
</protein>
<dbReference type="Gene3D" id="6.10.140.2220">
    <property type="match status" value="1"/>
</dbReference>
<dbReference type="Proteomes" id="UP001221142">
    <property type="component" value="Unassembled WGS sequence"/>
</dbReference>
<keyword evidence="7" id="KW-1185">Reference proteome</keyword>
<evidence type="ECO:0000313" key="7">
    <source>
        <dbReference type="Proteomes" id="UP001221142"/>
    </source>
</evidence>
<dbReference type="Pfam" id="PF01753">
    <property type="entry name" value="zf-MYND"/>
    <property type="match status" value="1"/>
</dbReference>
<name>A0AAD7C181_9AGAR</name>